<evidence type="ECO:0000313" key="1">
    <source>
        <dbReference type="EnsemblMetazoa" id="GPAI038561-PA"/>
    </source>
</evidence>
<dbReference type="AlphaFoldDB" id="A0A1B0A9K8"/>
<dbReference type="Gene3D" id="3.40.50.300">
    <property type="entry name" value="P-loop containing nucleotide triphosphate hydrolases"/>
    <property type="match status" value="1"/>
</dbReference>
<accession>A0A1B0A9K8</accession>
<keyword evidence="2" id="KW-1185">Reference proteome</keyword>
<proteinExistence type="predicted"/>
<dbReference type="EnsemblMetazoa" id="GPAI038561-RA">
    <property type="protein sequence ID" value="GPAI038561-PA"/>
    <property type="gene ID" value="GPAI038561"/>
</dbReference>
<dbReference type="GO" id="GO:0051959">
    <property type="term" value="F:dynein light intermediate chain binding"/>
    <property type="evidence" value="ECO:0007669"/>
    <property type="project" value="InterPro"/>
</dbReference>
<protein>
    <submittedName>
        <fullName evidence="1">Uncharacterized protein</fullName>
    </submittedName>
</protein>
<dbReference type="PANTHER" id="PTHR10676">
    <property type="entry name" value="DYNEIN HEAVY CHAIN FAMILY PROTEIN"/>
    <property type="match status" value="1"/>
</dbReference>
<dbReference type="GO" id="GO:0005868">
    <property type="term" value="C:cytoplasmic dynein complex"/>
    <property type="evidence" value="ECO:0007669"/>
    <property type="project" value="TreeGrafter"/>
</dbReference>
<dbReference type="Pfam" id="PF12775">
    <property type="entry name" value="AAA_7"/>
    <property type="match status" value="1"/>
</dbReference>
<dbReference type="PANTHER" id="PTHR10676:SF352">
    <property type="entry name" value="CYTOPLASMIC DYNEIN 2 HEAVY CHAIN 1"/>
    <property type="match status" value="1"/>
</dbReference>
<name>A0A1B0A9K8_GLOPL</name>
<reference evidence="1" key="2">
    <citation type="submission" date="2020-05" db="UniProtKB">
        <authorList>
            <consortium name="EnsemblMetazoa"/>
        </authorList>
    </citation>
    <scope>IDENTIFICATION</scope>
    <source>
        <strain evidence="1">IAEA</strain>
    </source>
</reference>
<organism evidence="1 2">
    <name type="scientific">Glossina pallidipes</name>
    <name type="common">Tsetse fly</name>
    <dbReference type="NCBI Taxonomy" id="7398"/>
    <lineage>
        <taxon>Eukaryota</taxon>
        <taxon>Metazoa</taxon>
        <taxon>Ecdysozoa</taxon>
        <taxon>Arthropoda</taxon>
        <taxon>Hexapoda</taxon>
        <taxon>Insecta</taxon>
        <taxon>Pterygota</taxon>
        <taxon>Neoptera</taxon>
        <taxon>Endopterygota</taxon>
        <taxon>Diptera</taxon>
        <taxon>Brachycera</taxon>
        <taxon>Muscomorpha</taxon>
        <taxon>Hippoboscoidea</taxon>
        <taxon>Glossinidae</taxon>
        <taxon>Glossina</taxon>
    </lineage>
</organism>
<dbReference type="InterPro" id="IPR027417">
    <property type="entry name" value="P-loop_NTPase"/>
</dbReference>
<dbReference type="STRING" id="7398.A0A1B0A9K8"/>
<dbReference type="VEuPathDB" id="VectorBase:GPAI038561"/>
<dbReference type="Proteomes" id="UP000092445">
    <property type="component" value="Unassembled WGS sequence"/>
</dbReference>
<dbReference type="GO" id="GO:0060271">
    <property type="term" value="P:cilium assembly"/>
    <property type="evidence" value="ECO:0007669"/>
    <property type="project" value="TreeGrafter"/>
</dbReference>
<reference evidence="2" key="1">
    <citation type="submission" date="2014-03" db="EMBL/GenBank/DDBJ databases">
        <authorList>
            <person name="Aksoy S."/>
            <person name="Warren W."/>
            <person name="Wilson R.K."/>
        </authorList>
    </citation>
    <scope>NUCLEOTIDE SEQUENCE [LARGE SCALE GENOMIC DNA]</scope>
    <source>
        <strain evidence="2">IAEA</strain>
    </source>
</reference>
<dbReference type="GO" id="GO:0097729">
    <property type="term" value="C:9+2 motile cilium"/>
    <property type="evidence" value="ECO:0007669"/>
    <property type="project" value="TreeGrafter"/>
</dbReference>
<evidence type="ECO:0000313" key="2">
    <source>
        <dbReference type="Proteomes" id="UP000092445"/>
    </source>
</evidence>
<dbReference type="GO" id="GO:0008569">
    <property type="term" value="F:minus-end-directed microtubule motor activity"/>
    <property type="evidence" value="ECO:0007669"/>
    <property type="project" value="TreeGrafter"/>
</dbReference>
<dbReference type="GO" id="GO:0060294">
    <property type="term" value="P:cilium movement involved in cell motility"/>
    <property type="evidence" value="ECO:0007669"/>
    <property type="project" value="TreeGrafter"/>
</dbReference>
<dbReference type="GO" id="GO:0045505">
    <property type="term" value="F:dynein intermediate chain binding"/>
    <property type="evidence" value="ECO:0007669"/>
    <property type="project" value="InterPro"/>
</dbReference>
<dbReference type="InterPro" id="IPR026983">
    <property type="entry name" value="DHC"/>
</dbReference>
<dbReference type="GO" id="GO:0035721">
    <property type="term" value="P:intraciliary retrograde transport"/>
    <property type="evidence" value="ECO:0007669"/>
    <property type="project" value="TreeGrafter"/>
</dbReference>
<dbReference type="GO" id="GO:0005930">
    <property type="term" value="C:axoneme"/>
    <property type="evidence" value="ECO:0007669"/>
    <property type="project" value="TreeGrafter"/>
</dbReference>
<sequence>MRYAVQEMNGYDLVVINCSGQMTPAYVLHCIKQNCIAVSGARGREYKPRQQRLVVFLKNLDLCYLDTWQCNAIVELLQQIVQRQGFYNVTDYTTAPTTTNSTAATAATTTTTSSNIADKAANNASSRSNRGSSNINNNNNLEWINVSGLQICGSISETTASATANATLLKIAPRYLAINHQVRIANPSPADMLTVLQHSLEPLLVGQSGSGRSAAHFKGFTSQTVQYIAEGLMDFSTKVCKQ</sequence>